<name>A0A7M2X0F7_9BACT</name>
<dbReference type="AlphaFoldDB" id="A0A7M2X0F7"/>
<proteinExistence type="predicted"/>
<dbReference type="EMBL" id="CP063458">
    <property type="protein sequence ID" value="QOV91175.1"/>
    <property type="molecule type" value="Genomic_DNA"/>
</dbReference>
<keyword evidence="1" id="KW-0732">Signal</keyword>
<reference evidence="2 3" key="1">
    <citation type="submission" date="2020-10" db="EMBL/GenBank/DDBJ databases">
        <title>Wide distribution of Phycisphaera-like planctomycetes from WD2101 soil group in peatlands and genome analysis of the first cultivated representative.</title>
        <authorList>
            <person name="Dedysh S.N."/>
            <person name="Beletsky A.V."/>
            <person name="Ivanova A."/>
            <person name="Kulichevskaya I.S."/>
            <person name="Suzina N.E."/>
            <person name="Philippov D.A."/>
            <person name="Rakitin A.L."/>
            <person name="Mardanov A.V."/>
            <person name="Ravin N.V."/>
        </authorList>
    </citation>
    <scope>NUCLEOTIDE SEQUENCE [LARGE SCALE GENOMIC DNA]</scope>
    <source>
        <strain evidence="2 3">M1803</strain>
    </source>
</reference>
<dbReference type="InterPro" id="IPR006311">
    <property type="entry name" value="TAT_signal"/>
</dbReference>
<dbReference type="RefSeq" id="WP_206294333.1">
    <property type="nucleotide sequence ID" value="NZ_CP063458.1"/>
</dbReference>
<evidence type="ECO:0000256" key="1">
    <source>
        <dbReference type="SAM" id="SignalP"/>
    </source>
</evidence>
<dbReference type="KEGG" id="hbs:IPV69_07395"/>
<protein>
    <submittedName>
        <fullName evidence="2">Uncharacterized protein</fullName>
    </submittedName>
</protein>
<sequence>MQTDPRNPVTSRRTALRGMAALAAGAGHVWPALLAAETPPQVELPTLTDKVDPQPGSLHLWHLYEFPFENARVGERINIVARSKAGTNDLALLSPPWVTVSFDRQPPAGGERGATYQAFGFAAEAIKGIDDDGLVGVSGVIEVNRPELSTDEKTAKDLHIFRLSEVRGGPIRLKRSIRQMNDDVPGIVRASEGRLIDLCKRHSLKYDYDPKSLAWSWYAGRLAFTTICTKHPVFSFKPVPYATLSVLFDPAKGTAVELIFMRRTWQDPRD</sequence>
<dbReference type="Proteomes" id="UP000593765">
    <property type="component" value="Chromosome"/>
</dbReference>
<gene>
    <name evidence="2" type="ORF">IPV69_07395</name>
</gene>
<evidence type="ECO:0000313" key="2">
    <source>
        <dbReference type="EMBL" id="QOV91175.1"/>
    </source>
</evidence>
<keyword evidence="3" id="KW-1185">Reference proteome</keyword>
<evidence type="ECO:0000313" key="3">
    <source>
        <dbReference type="Proteomes" id="UP000593765"/>
    </source>
</evidence>
<feature type="chain" id="PRO_5034810525" evidence="1">
    <location>
        <begin position="36"/>
        <end position="270"/>
    </location>
</feature>
<organism evidence="2 3">
    <name type="scientific">Humisphaera borealis</name>
    <dbReference type="NCBI Taxonomy" id="2807512"/>
    <lineage>
        <taxon>Bacteria</taxon>
        <taxon>Pseudomonadati</taxon>
        <taxon>Planctomycetota</taxon>
        <taxon>Phycisphaerae</taxon>
        <taxon>Tepidisphaerales</taxon>
        <taxon>Tepidisphaeraceae</taxon>
        <taxon>Humisphaera</taxon>
    </lineage>
</organism>
<feature type="signal peptide" evidence="1">
    <location>
        <begin position="1"/>
        <end position="35"/>
    </location>
</feature>
<accession>A0A7M2X0F7</accession>
<dbReference type="PROSITE" id="PS51318">
    <property type="entry name" value="TAT"/>
    <property type="match status" value="1"/>
</dbReference>